<dbReference type="Proteomes" id="UP000617734">
    <property type="component" value="Unassembled WGS sequence"/>
</dbReference>
<dbReference type="EC" id="3.5.1.1" evidence="2"/>
<dbReference type="InterPro" id="IPR027475">
    <property type="entry name" value="Asparaginase/glutaminase_AS2"/>
</dbReference>
<dbReference type="GO" id="GO:0006528">
    <property type="term" value="P:asparagine metabolic process"/>
    <property type="evidence" value="ECO:0007669"/>
    <property type="project" value="InterPro"/>
</dbReference>
<sequence length="353" mass="36518">MPRTRPAGPAPATAPQNQGILMGRIVVITTGGTIAARPRGHGHASAAPGREVVAAVDIPPAVQVEVLDLCVLDSPLITTAHQVRLLHTIHDLFARRDVEGIVVTHGTDTLEETALLADLHHHDRRPVVFTGAQRPPGEERPDGPGNLRDALLTASAVSGVGTLVVFGGKIYPARDTVKSHTLALDAFAHPAGPVGEVRADTVLLHARPVRPSPLPTPSWTLPRRPLRVDMVMHHCDADPALLRAAVEEGAQGVVLVATGAGNATPRFAEAVAEATGRGVLVALTTRVPGGPVAELYTNGGAVDLVRSGAVPAGTLRAGQTRAAVLAALLATDEPGERARLLHRATASSAPLAA</sequence>
<feature type="domain" description="L-asparaginase N-terminal" evidence="9">
    <location>
        <begin position="24"/>
        <end position="209"/>
    </location>
</feature>
<feature type="active site" description="O-isoaspartyl threonine intermediate" evidence="5">
    <location>
        <position position="33"/>
    </location>
</feature>
<dbReference type="AlphaFoldDB" id="A0A919FXB3"/>
<dbReference type="PROSITE" id="PS51732">
    <property type="entry name" value="ASN_GLN_ASE_3"/>
    <property type="match status" value="1"/>
</dbReference>
<evidence type="ECO:0000256" key="5">
    <source>
        <dbReference type="PIRSR" id="PIRSR001220-1"/>
    </source>
</evidence>
<dbReference type="PANTHER" id="PTHR11707:SF28">
    <property type="entry name" value="60 KDA LYSOPHOSPHOLIPASE"/>
    <property type="match status" value="1"/>
</dbReference>
<dbReference type="InterPro" id="IPR020827">
    <property type="entry name" value="Asparaginase/glutaminase_AS1"/>
</dbReference>
<evidence type="ECO:0000313" key="11">
    <source>
        <dbReference type="EMBL" id="GHH73594.1"/>
    </source>
</evidence>
<dbReference type="Pfam" id="PF00710">
    <property type="entry name" value="Asparaginase"/>
    <property type="match status" value="1"/>
</dbReference>
<name>A0A919FXB3_9ACTN</name>
<evidence type="ECO:0000256" key="3">
    <source>
        <dbReference type="ARBA" id="ARBA00022801"/>
    </source>
</evidence>
<feature type="binding site" evidence="6">
    <location>
        <begin position="107"/>
        <end position="108"/>
    </location>
    <ligand>
        <name>substrate</name>
    </ligand>
</feature>
<evidence type="ECO:0000259" key="9">
    <source>
        <dbReference type="Pfam" id="PF00710"/>
    </source>
</evidence>
<dbReference type="InterPro" id="IPR004550">
    <property type="entry name" value="AsnASE_II"/>
</dbReference>
<evidence type="ECO:0000256" key="2">
    <source>
        <dbReference type="ARBA" id="ARBA00012920"/>
    </source>
</evidence>
<keyword evidence="12" id="KW-1185">Reference proteome</keyword>
<dbReference type="InterPro" id="IPR027473">
    <property type="entry name" value="L-asparaginase_C"/>
</dbReference>
<dbReference type="EMBL" id="BNBO01000020">
    <property type="protein sequence ID" value="GHH73594.1"/>
    <property type="molecule type" value="Genomic_DNA"/>
</dbReference>
<dbReference type="PROSITE" id="PS00917">
    <property type="entry name" value="ASN_GLN_ASE_2"/>
    <property type="match status" value="1"/>
</dbReference>
<reference evidence="11" key="2">
    <citation type="submission" date="2020-09" db="EMBL/GenBank/DDBJ databases">
        <authorList>
            <person name="Sun Q."/>
            <person name="Ohkuma M."/>
        </authorList>
    </citation>
    <scope>NUCLEOTIDE SEQUENCE</scope>
    <source>
        <strain evidence="11">JCM 4646</strain>
    </source>
</reference>
<feature type="domain" description="Asparaginase/glutaminase C-terminal" evidence="10">
    <location>
        <begin position="227"/>
        <end position="339"/>
    </location>
</feature>
<dbReference type="Gene3D" id="3.40.50.40">
    <property type="match status" value="1"/>
</dbReference>
<accession>A0A919FXB3</accession>
<evidence type="ECO:0000256" key="1">
    <source>
        <dbReference type="ARBA" id="ARBA00010518"/>
    </source>
</evidence>
<dbReference type="GO" id="GO:0004067">
    <property type="term" value="F:asparaginase activity"/>
    <property type="evidence" value="ECO:0007669"/>
    <property type="project" value="UniProtKB-UniRule"/>
</dbReference>
<evidence type="ECO:0000313" key="12">
    <source>
        <dbReference type="Proteomes" id="UP000617734"/>
    </source>
</evidence>
<dbReference type="Pfam" id="PF17763">
    <property type="entry name" value="Asparaginase_C"/>
    <property type="match status" value="1"/>
</dbReference>
<evidence type="ECO:0000259" key="10">
    <source>
        <dbReference type="Pfam" id="PF17763"/>
    </source>
</evidence>
<evidence type="ECO:0000256" key="6">
    <source>
        <dbReference type="PIRSR" id="PIRSR001220-2"/>
    </source>
</evidence>
<proteinExistence type="inferred from homology"/>
<dbReference type="InterPro" id="IPR037152">
    <property type="entry name" value="L-asparaginase_N_sf"/>
</dbReference>
<dbReference type="SMART" id="SM00870">
    <property type="entry name" value="Asparaginase"/>
    <property type="match status" value="1"/>
</dbReference>
<evidence type="ECO:0000256" key="7">
    <source>
        <dbReference type="PROSITE-ProRule" id="PRU10099"/>
    </source>
</evidence>
<dbReference type="Gene3D" id="3.40.50.1170">
    <property type="entry name" value="L-asparaginase, N-terminal domain"/>
    <property type="match status" value="1"/>
</dbReference>
<dbReference type="PIRSF" id="PIRSF001220">
    <property type="entry name" value="L-ASNase_gatD"/>
    <property type="match status" value="1"/>
</dbReference>
<dbReference type="InterPro" id="IPR027474">
    <property type="entry name" value="L-asparaginase_N"/>
</dbReference>
<organism evidence="11 12">
    <name type="scientific">Kitasatospora indigofera</name>
    <dbReference type="NCBI Taxonomy" id="67307"/>
    <lineage>
        <taxon>Bacteria</taxon>
        <taxon>Bacillati</taxon>
        <taxon>Actinomycetota</taxon>
        <taxon>Actinomycetes</taxon>
        <taxon>Kitasatosporales</taxon>
        <taxon>Streptomycetaceae</taxon>
        <taxon>Kitasatospora</taxon>
    </lineage>
</organism>
<comment type="catalytic activity">
    <reaction evidence="4">
        <text>L-asparagine + H2O = L-aspartate + NH4(+)</text>
        <dbReference type="Rhea" id="RHEA:21016"/>
        <dbReference type="ChEBI" id="CHEBI:15377"/>
        <dbReference type="ChEBI" id="CHEBI:28938"/>
        <dbReference type="ChEBI" id="CHEBI:29991"/>
        <dbReference type="ChEBI" id="CHEBI:58048"/>
        <dbReference type="EC" id="3.5.1.1"/>
    </reaction>
</comment>
<dbReference type="PROSITE" id="PS00144">
    <property type="entry name" value="ASN_GLN_ASE_1"/>
    <property type="match status" value="1"/>
</dbReference>
<protein>
    <recommendedName>
        <fullName evidence="2">asparaginase</fullName>
        <ecNumber evidence="2">3.5.1.1</ecNumber>
    </recommendedName>
</protein>
<dbReference type="InterPro" id="IPR036152">
    <property type="entry name" value="Asp/glu_Ase-like_sf"/>
</dbReference>
<dbReference type="PRINTS" id="PR00139">
    <property type="entry name" value="ASNGLNASE"/>
</dbReference>
<dbReference type="PANTHER" id="PTHR11707">
    <property type="entry name" value="L-ASPARAGINASE"/>
    <property type="match status" value="1"/>
</dbReference>
<reference evidence="11" key="1">
    <citation type="journal article" date="2014" name="Int. J. Syst. Evol. Microbiol.">
        <title>Complete genome sequence of Corynebacterium casei LMG S-19264T (=DSM 44701T), isolated from a smear-ripened cheese.</title>
        <authorList>
            <consortium name="US DOE Joint Genome Institute (JGI-PGF)"/>
            <person name="Walter F."/>
            <person name="Albersmeier A."/>
            <person name="Kalinowski J."/>
            <person name="Ruckert C."/>
        </authorList>
    </citation>
    <scope>NUCLEOTIDE SEQUENCE</scope>
    <source>
        <strain evidence="11">JCM 4646</strain>
    </source>
</reference>
<dbReference type="InterPro" id="IPR040919">
    <property type="entry name" value="Asparaginase_C"/>
</dbReference>
<dbReference type="PIRSF" id="PIRSF500176">
    <property type="entry name" value="L_ASNase"/>
    <property type="match status" value="1"/>
</dbReference>
<gene>
    <name evidence="11" type="ORF">GCM10018781_38350</name>
</gene>
<comment type="caution">
    <text evidence="11">The sequence shown here is derived from an EMBL/GenBank/DDBJ whole genome shotgun (WGS) entry which is preliminary data.</text>
</comment>
<dbReference type="CDD" id="cd08964">
    <property type="entry name" value="L-asparaginase_II"/>
    <property type="match status" value="1"/>
</dbReference>
<feature type="active site" evidence="8">
    <location>
        <position position="107"/>
    </location>
</feature>
<dbReference type="SFLD" id="SFLDS00057">
    <property type="entry name" value="Glutaminase/Asparaginase"/>
    <property type="match status" value="1"/>
</dbReference>
<comment type="similarity">
    <text evidence="1">Belongs to the asparaginase 1 family.</text>
</comment>
<evidence type="ECO:0000256" key="4">
    <source>
        <dbReference type="ARBA" id="ARBA00049366"/>
    </source>
</evidence>
<feature type="active site" evidence="7">
    <location>
        <position position="33"/>
    </location>
</feature>
<feature type="binding site" evidence="6">
    <location>
        <position position="74"/>
    </location>
    <ligand>
        <name>substrate</name>
    </ligand>
</feature>
<dbReference type="SUPFAM" id="SSF53774">
    <property type="entry name" value="Glutaminase/Asparaginase"/>
    <property type="match status" value="1"/>
</dbReference>
<evidence type="ECO:0000256" key="8">
    <source>
        <dbReference type="PROSITE-ProRule" id="PRU10100"/>
    </source>
</evidence>
<dbReference type="InterPro" id="IPR006034">
    <property type="entry name" value="Asparaginase/glutaminase-like"/>
</dbReference>
<keyword evidence="3" id="KW-0378">Hydrolase</keyword>